<organism evidence="2 3">
    <name type="scientific">Perkinsus chesapeaki</name>
    <name type="common">Clam parasite</name>
    <name type="synonym">Perkinsus andrewsi</name>
    <dbReference type="NCBI Taxonomy" id="330153"/>
    <lineage>
        <taxon>Eukaryota</taxon>
        <taxon>Sar</taxon>
        <taxon>Alveolata</taxon>
        <taxon>Perkinsozoa</taxon>
        <taxon>Perkinsea</taxon>
        <taxon>Perkinsida</taxon>
        <taxon>Perkinsidae</taxon>
        <taxon>Perkinsus</taxon>
    </lineage>
</organism>
<dbReference type="OrthoDB" id="445574at2759"/>
<name>A0A7J6LK28_PERCH</name>
<evidence type="ECO:0000256" key="1">
    <source>
        <dbReference type="SAM" id="SignalP"/>
    </source>
</evidence>
<gene>
    <name evidence="2" type="ORF">FOL47_007531</name>
</gene>
<accession>A0A7J6LK28</accession>
<keyword evidence="1" id="KW-0732">Signal</keyword>
<evidence type="ECO:0000313" key="3">
    <source>
        <dbReference type="Proteomes" id="UP000591131"/>
    </source>
</evidence>
<feature type="signal peptide" evidence="1">
    <location>
        <begin position="1"/>
        <end position="19"/>
    </location>
</feature>
<comment type="caution">
    <text evidence="2">The sequence shown here is derived from an EMBL/GenBank/DDBJ whole genome shotgun (WGS) entry which is preliminary data.</text>
</comment>
<dbReference type="Proteomes" id="UP000591131">
    <property type="component" value="Unassembled WGS sequence"/>
</dbReference>
<dbReference type="AlphaFoldDB" id="A0A7J6LK28"/>
<keyword evidence="3" id="KW-1185">Reference proteome</keyword>
<proteinExistence type="predicted"/>
<feature type="chain" id="PRO_5029506629" evidence="1">
    <location>
        <begin position="20"/>
        <end position="412"/>
    </location>
</feature>
<sequence>MTSGKSLSLCLAALSTVKGQPNDGLLDMIEKRVKVIPTLSLTEQDYALLLNAMAKLNRDSDIIFSAVFDALSSGHVYFTPKGLSAILNATAKLQREVPGSAVPELLSQIKRRTQELSGWQFSCVVHGLGRSVPNANKDGQLISVLSDKCDELINDNDVTHQGFVMLLDGFSKLEYLQISVVSMFCKKAPDWGLSEQAIVMGISSMAKLNYYNKEYLQWSHNRLSNINKVPPIGLVTALVGYAKLEYHTGVEYIYNRIINEGVINNTNISQLCIIAYALLLDNSILLLPTVLRNILTPLAVDKVSLSNASKLQLIAVMQSLINNKAILNHASSFTVHDLSVILKEIDLVNSAVKLSTNEVDDANSSSFQEDIEHTLKKIGQHRWSSECEVTPYIVDIIEVKQLSRHRHRRNCS</sequence>
<protein>
    <submittedName>
        <fullName evidence="2">Uncharacterized protein</fullName>
    </submittedName>
</protein>
<reference evidence="2 3" key="1">
    <citation type="submission" date="2020-04" db="EMBL/GenBank/DDBJ databases">
        <title>Perkinsus chesapeaki whole genome sequence.</title>
        <authorList>
            <person name="Bogema D.R."/>
        </authorList>
    </citation>
    <scope>NUCLEOTIDE SEQUENCE [LARGE SCALE GENOMIC DNA]</scope>
    <source>
        <strain evidence="2">ATCC PRA-425</strain>
    </source>
</reference>
<evidence type="ECO:0000313" key="2">
    <source>
        <dbReference type="EMBL" id="KAF4659523.1"/>
    </source>
</evidence>
<dbReference type="EMBL" id="JAAPAO010000449">
    <property type="protein sequence ID" value="KAF4659523.1"/>
    <property type="molecule type" value="Genomic_DNA"/>
</dbReference>